<feature type="compositionally biased region" description="Low complexity" evidence="1">
    <location>
        <begin position="31"/>
        <end position="44"/>
    </location>
</feature>
<feature type="chain" id="PRO_5041279089" evidence="2">
    <location>
        <begin position="19"/>
        <end position="348"/>
    </location>
</feature>
<proteinExistence type="predicted"/>
<gene>
    <name evidence="3" type="ORF">OHK93_006467</name>
</gene>
<dbReference type="EMBL" id="JAPUFD010000005">
    <property type="protein sequence ID" value="MDI1487198.1"/>
    <property type="molecule type" value="Genomic_DNA"/>
</dbReference>
<keyword evidence="4" id="KW-1185">Reference proteome</keyword>
<feature type="region of interest" description="Disordered" evidence="1">
    <location>
        <begin position="273"/>
        <end position="299"/>
    </location>
</feature>
<feature type="region of interest" description="Disordered" evidence="1">
    <location>
        <begin position="95"/>
        <end position="114"/>
    </location>
</feature>
<reference evidence="3" key="1">
    <citation type="journal article" date="2023" name="Genome Biol. Evol.">
        <title>First Whole Genome Sequence and Flow Cytometry Genome Size Data for the Lichen-Forming Fungus Ramalina farinacea (Ascomycota).</title>
        <authorList>
            <person name="Llewellyn T."/>
            <person name="Mian S."/>
            <person name="Hill R."/>
            <person name="Leitch I.J."/>
            <person name="Gaya E."/>
        </authorList>
    </citation>
    <scope>NUCLEOTIDE SEQUENCE</scope>
    <source>
        <strain evidence="3">LIQ254RAFAR</strain>
    </source>
</reference>
<feature type="region of interest" description="Disordered" evidence="1">
    <location>
        <begin position="170"/>
        <end position="214"/>
    </location>
</feature>
<name>A0AA43QIL3_9LECA</name>
<organism evidence="3 4">
    <name type="scientific">Ramalina farinacea</name>
    <dbReference type="NCBI Taxonomy" id="258253"/>
    <lineage>
        <taxon>Eukaryota</taxon>
        <taxon>Fungi</taxon>
        <taxon>Dikarya</taxon>
        <taxon>Ascomycota</taxon>
        <taxon>Pezizomycotina</taxon>
        <taxon>Lecanoromycetes</taxon>
        <taxon>OSLEUM clade</taxon>
        <taxon>Lecanoromycetidae</taxon>
        <taxon>Lecanorales</taxon>
        <taxon>Lecanorineae</taxon>
        <taxon>Ramalinaceae</taxon>
        <taxon>Ramalina</taxon>
    </lineage>
</organism>
<feature type="region of interest" description="Disordered" evidence="1">
    <location>
        <begin position="26"/>
        <end position="58"/>
    </location>
</feature>
<comment type="caution">
    <text evidence="3">The sequence shown here is derived from an EMBL/GenBank/DDBJ whole genome shotgun (WGS) entry which is preliminary data.</text>
</comment>
<keyword evidence="2" id="KW-0732">Signal</keyword>
<evidence type="ECO:0000313" key="4">
    <source>
        <dbReference type="Proteomes" id="UP001161017"/>
    </source>
</evidence>
<feature type="compositionally biased region" description="Low complexity" evidence="1">
    <location>
        <begin position="170"/>
        <end position="187"/>
    </location>
</feature>
<feature type="signal peptide" evidence="2">
    <location>
        <begin position="1"/>
        <end position="18"/>
    </location>
</feature>
<feature type="compositionally biased region" description="Low complexity" evidence="1">
    <location>
        <begin position="273"/>
        <end position="288"/>
    </location>
</feature>
<accession>A0AA43QIL3</accession>
<evidence type="ECO:0000256" key="1">
    <source>
        <dbReference type="SAM" id="MobiDB-lite"/>
    </source>
</evidence>
<evidence type="ECO:0000256" key="2">
    <source>
        <dbReference type="SAM" id="SignalP"/>
    </source>
</evidence>
<dbReference type="AlphaFoldDB" id="A0AA43QIL3"/>
<feature type="compositionally biased region" description="Polar residues" evidence="1">
    <location>
        <begin position="290"/>
        <end position="299"/>
    </location>
</feature>
<protein>
    <submittedName>
        <fullName evidence="3">Uncharacterized protein</fullName>
    </submittedName>
</protein>
<dbReference type="Proteomes" id="UP001161017">
    <property type="component" value="Unassembled WGS sequence"/>
</dbReference>
<evidence type="ECO:0000313" key="3">
    <source>
        <dbReference type="EMBL" id="MDI1487198.1"/>
    </source>
</evidence>
<sequence>MYKITVALAAAFAVVAQAWPEQNGTYSMPKPTGTGATGTAPTGTGLTGTGLTGTGSPSSIYSSSSASGGFSSSSAAAVPTSSGVMGTGSPSSIYSSSGASGGISSSSNGSTPITETSYVTTQQYTTVTSFPVTNTYGSGASATAQVTTIVSTIVKTSTITVCTKCVSPQTTASGAGSPSSQGPASAPFPTGGPSSAPAGTAPIGTGSVGNGGAGSPDSSVVLTYTLGTGASATVVTTTLKNTKTATNYQVSKNQLSAIDMKLTNHQTVYVSPTQQGGASQTSGAAGSPETGITGTSAQTKTSTRYVYATPSAAGNGAQGSTCPAQVTVTVPAPDVTVTVVCAPRSNLF</sequence>